<reference evidence="3" key="1">
    <citation type="journal article" date="2019" name="Int. J. Syst. Evol. Microbiol.">
        <title>The Global Catalogue of Microorganisms (GCM) 10K type strain sequencing project: providing services to taxonomists for standard genome sequencing and annotation.</title>
        <authorList>
            <consortium name="The Broad Institute Genomics Platform"/>
            <consortium name="The Broad Institute Genome Sequencing Center for Infectious Disease"/>
            <person name="Wu L."/>
            <person name="Ma J."/>
        </authorList>
    </citation>
    <scope>NUCLEOTIDE SEQUENCE [LARGE SCALE GENOMIC DNA]</scope>
    <source>
        <strain evidence="3">NBRC 102122</strain>
    </source>
</reference>
<feature type="transmembrane region" description="Helical" evidence="1">
    <location>
        <begin position="6"/>
        <end position="28"/>
    </location>
</feature>
<accession>A0ABQ5ZTR0</accession>
<evidence type="ECO:0000313" key="2">
    <source>
        <dbReference type="EMBL" id="GLR55129.1"/>
    </source>
</evidence>
<dbReference type="RefSeq" id="WP_245082973.1">
    <property type="nucleotide sequence ID" value="NZ_BSOP01000069.1"/>
</dbReference>
<dbReference type="Proteomes" id="UP001156702">
    <property type="component" value="Unassembled WGS sequence"/>
</dbReference>
<keyword evidence="3" id="KW-1185">Reference proteome</keyword>
<dbReference type="EMBL" id="BSOP01000069">
    <property type="protein sequence ID" value="GLR55129.1"/>
    <property type="molecule type" value="Genomic_DNA"/>
</dbReference>
<keyword evidence="1" id="KW-1133">Transmembrane helix</keyword>
<evidence type="ECO:0000313" key="3">
    <source>
        <dbReference type="Proteomes" id="UP001156702"/>
    </source>
</evidence>
<organism evidence="2 3">
    <name type="scientific">Shinella yambaruensis</name>
    <dbReference type="NCBI Taxonomy" id="415996"/>
    <lineage>
        <taxon>Bacteria</taxon>
        <taxon>Pseudomonadati</taxon>
        <taxon>Pseudomonadota</taxon>
        <taxon>Alphaproteobacteria</taxon>
        <taxon>Hyphomicrobiales</taxon>
        <taxon>Rhizobiaceae</taxon>
        <taxon>Shinella</taxon>
    </lineage>
</organism>
<keyword evidence="1" id="KW-0812">Transmembrane</keyword>
<gene>
    <name evidence="2" type="ORF">GCM10007923_63500</name>
</gene>
<sequence length="189" mass="20131">MSFFDILITTAVVVAGVTILLMVIGAVARKSMRDGAREWMRANGFTEHSIVFSPGDALGIDYGRSRIAVQTSSQRKIIPFTDLISVEISEDGATVTKSNRGSQLAGAAIGAIAFGGIGAIVGGLSGSSTSTQKVSKITINLMTKDTSLPFVEIVAFHEQAIDKGGFIYTQLTKDIMPWYGRLRAVLEIS</sequence>
<evidence type="ECO:0000256" key="1">
    <source>
        <dbReference type="SAM" id="Phobius"/>
    </source>
</evidence>
<protein>
    <submittedName>
        <fullName evidence="2">Uncharacterized protein</fullName>
    </submittedName>
</protein>
<keyword evidence="1" id="KW-0472">Membrane</keyword>
<comment type="caution">
    <text evidence="2">The sequence shown here is derived from an EMBL/GenBank/DDBJ whole genome shotgun (WGS) entry which is preliminary data.</text>
</comment>
<feature type="transmembrane region" description="Helical" evidence="1">
    <location>
        <begin position="104"/>
        <end position="124"/>
    </location>
</feature>
<proteinExistence type="predicted"/>
<name>A0ABQ5ZTR0_9HYPH</name>